<dbReference type="Gene3D" id="1.10.3430.10">
    <property type="entry name" value="Ammonium transporter AmtB like domains"/>
    <property type="match status" value="1"/>
</dbReference>
<keyword evidence="6 7" id="KW-0472">Membrane</keyword>
<accession>B3QUA5</accession>
<evidence type="ECO:0000256" key="1">
    <source>
        <dbReference type="ARBA" id="ARBA00004651"/>
    </source>
</evidence>
<dbReference type="HOGENOM" id="CLU_773162_0_0_10"/>
<name>B3QUA5_CHLT3</name>
<dbReference type="RefSeq" id="WP_012500438.1">
    <property type="nucleotide sequence ID" value="NC_011026.1"/>
</dbReference>
<dbReference type="Proteomes" id="UP000001208">
    <property type="component" value="Chromosome"/>
</dbReference>
<gene>
    <name evidence="8" type="ordered locus">Ctha_1898</name>
</gene>
<feature type="transmembrane region" description="Helical" evidence="7">
    <location>
        <begin position="47"/>
        <end position="73"/>
    </location>
</feature>
<evidence type="ECO:0000256" key="2">
    <source>
        <dbReference type="ARBA" id="ARBA00005914"/>
    </source>
</evidence>
<evidence type="ECO:0000256" key="6">
    <source>
        <dbReference type="ARBA" id="ARBA00023136"/>
    </source>
</evidence>
<evidence type="ECO:0000256" key="4">
    <source>
        <dbReference type="ARBA" id="ARBA00022692"/>
    </source>
</evidence>
<dbReference type="PANTHER" id="PTHR10464">
    <property type="entry name" value="UREA TRANSPORTER"/>
    <property type="match status" value="1"/>
</dbReference>
<keyword evidence="9" id="KW-1185">Reference proteome</keyword>
<dbReference type="AlphaFoldDB" id="B3QUA5"/>
<comment type="subcellular location">
    <subcellularLocation>
        <location evidence="1">Cell membrane</location>
        <topology evidence="1">Multi-pass membrane protein</topology>
    </subcellularLocation>
</comment>
<dbReference type="GO" id="GO:0005886">
    <property type="term" value="C:plasma membrane"/>
    <property type="evidence" value="ECO:0007669"/>
    <property type="project" value="UniProtKB-SubCell"/>
</dbReference>
<dbReference type="PANTHER" id="PTHR10464:SF4">
    <property type="entry name" value="UREA TRANSPORTER"/>
    <property type="match status" value="1"/>
</dbReference>
<dbReference type="KEGG" id="cts:Ctha_1898"/>
<sequence length="358" mass="40093">MLARTLSAGFDMDKLLQTISKRLPDAGDFLQAVLNSYSQIFFSTHRAFALMILLVTFFDFYTGLFGLLSVLTAAIAGKILGFNRLVLKNGLLGFNSLLVGLGLGAYYAPSVYLLVIIILGALFAMLISVSLQGVIGKYGLPFLSVPFIIALWAFMLATQSFHALEINERGIYIFNELYAVGGKPLVAAYEFLKNLEMPAALQAYFISLSAILFQQNILTGFIVSLGLLFFSRIAFSLSLLGFFLAYGFYTLIGADIPSYDYAFFGFNYILSSIALGGFFLIPSRNAYLWMILLIPFVAVLAISMNMIFLQFRLPIYSLPFNMVVLLFLYALKFRESYSYSLSEVYFQHNEPEKTFTFF</sequence>
<organism evidence="8 9">
    <name type="scientific">Chloroherpeton thalassium (strain ATCC 35110 / GB-78)</name>
    <dbReference type="NCBI Taxonomy" id="517418"/>
    <lineage>
        <taxon>Bacteria</taxon>
        <taxon>Pseudomonadati</taxon>
        <taxon>Chlorobiota</taxon>
        <taxon>Chlorobiia</taxon>
        <taxon>Chlorobiales</taxon>
        <taxon>Chloroherpetonaceae</taxon>
        <taxon>Chloroherpeton</taxon>
    </lineage>
</organism>
<proteinExistence type="inferred from homology"/>
<dbReference type="STRING" id="517418.Ctha_1898"/>
<dbReference type="Pfam" id="PF03253">
    <property type="entry name" value="UT"/>
    <property type="match status" value="1"/>
</dbReference>
<evidence type="ECO:0000256" key="3">
    <source>
        <dbReference type="ARBA" id="ARBA00022475"/>
    </source>
</evidence>
<comment type="similarity">
    <text evidence="2">Belongs to the urea transporter family.</text>
</comment>
<dbReference type="InterPro" id="IPR004937">
    <property type="entry name" value="Urea_transporter"/>
</dbReference>
<evidence type="ECO:0000256" key="5">
    <source>
        <dbReference type="ARBA" id="ARBA00022989"/>
    </source>
</evidence>
<evidence type="ECO:0000313" key="8">
    <source>
        <dbReference type="EMBL" id="ACF14354.1"/>
    </source>
</evidence>
<feature type="transmembrane region" description="Helical" evidence="7">
    <location>
        <begin position="288"/>
        <end position="307"/>
    </location>
</feature>
<feature type="transmembrane region" description="Helical" evidence="7">
    <location>
        <begin position="261"/>
        <end position="281"/>
    </location>
</feature>
<keyword evidence="3" id="KW-1003">Cell membrane</keyword>
<keyword evidence="4 7" id="KW-0812">Transmembrane</keyword>
<dbReference type="eggNOG" id="COG4413">
    <property type="taxonomic scope" value="Bacteria"/>
</dbReference>
<dbReference type="GO" id="GO:0015204">
    <property type="term" value="F:urea transmembrane transporter activity"/>
    <property type="evidence" value="ECO:0007669"/>
    <property type="project" value="InterPro"/>
</dbReference>
<keyword evidence="5 7" id="KW-1133">Transmembrane helix</keyword>
<feature type="transmembrane region" description="Helical" evidence="7">
    <location>
        <begin position="313"/>
        <end position="331"/>
    </location>
</feature>
<dbReference type="EMBL" id="CP001100">
    <property type="protein sequence ID" value="ACF14354.1"/>
    <property type="molecule type" value="Genomic_DNA"/>
</dbReference>
<feature type="transmembrane region" description="Helical" evidence="7">
    <location>
        <begin position="138"/>
        <end position="157"/>
    </location>
</feature>
<protein>
    <recommendedName>
        <fullName evidence="10">Urea transporter</fullName>
    </recommendedName>
</protein>
<dbReference type="InterPro" id="IPR029020">
    <property type="entry name" value="Ammonium/urea_transptr"/>
</dbReference>
<evidence type="ECO:0008006" key="10">
    <source>
        <dbReference type="Google" id="ProtNLM"/>
    </source>
</evidence>
<reference evidence="8 9" key="1">
    <citation type="submission" date="2008-06" db="EMBL/GenBank/DDBJ databases">
        <title>Complete sequence of Chloroherpeton thalassium ATCC 35110.</title>
        <authorList>
            <consortium name="US DOE Joint Genome Institute"/>
            <person name="Lucas S."/>
            <person name="Copeland A."/>
            <person name="Lapidus A."/>
            <person name="Glavina del Rio T."/>
            <person name="Dalin E."/>
            <person name="Tice H."/>
            <person name="Bruce D."/>
            <person name="Goodwin L."/>
            <person name="Pitluck S."/>
            <person name="Schmutz J."/>
            <person name="Larimer F."/>
            <person name="Land M."/>
            <person name="Hauser L."/>
            <person name="Kyrpides N."/>
            <person name="Mikhailova N."/>
            <person name="Liu Z."/>
            <person name="Li T."/>
            <person name="Zhao F."/>
            <person name="Overmann J."/>
            <person name="Bryant D.A."/>
            <person name="Richardson P."/>
        </authorList>
    </citation>
    <scope>NUCLEOTIDE SEQUENCE [LARGE SCALE GENOMIC DNA]</scope>
    <source>
        <strain evidence="9">ATCC 35110 / GB-78</strain>
    </source>
</reference>
<evidence type="ECO:0000256" key="7">
    <source>
        <dbReference type="SAM" id="Phobius"/>
    </source>
</evidence>
<feature type="transmembrane region" description="Helical" evidence="7">
    <location>
        <begin position="111"/>
        <end position="131"/>
    </location>
</feature>
<feature type="transmembrane region" description="Helical" evidence="7">
    <location>
        <begin position="225"/>
        <end position="249"/>
    </location>
</feature>
<dbReference type="OrthoDB" id="279428at2"/>
<evidence type="ECO:0000313" key="9">
    <source>
        <dbReference type="Proteomes" id="UP000001208"/>
    </source>
</evidence>
<feature type="transmembrane region" description="Helical" evidence="7">
    <location>
        <begin position="85"/>
        <end position="105"/>
    </location>
</feature>